<protein>
    <submittedName>
        <fullName evidence="2">Uncharacterized protein</fullName>
    </submittedName>
</protein>
<name>A0A0D7AUE0_9AGAR</name>
<organism evidence="2 3">
    <name type="scientific">Cylindrobasidium torrendii FP15055 ss-10</name>
    <dbReference type="NCBI Taxonomy" id="1314674"/>
    <lineage>
        <taxon>Eukaryota</taxon>
        <taxon>Fungi</taxon>
        <taxon>Dikarya</taxon>
        <taxon>Basidiomycota</taxon>
        <taxon>Agaricomycotina</taxon>
        <taxon>Agaricomycetes</taxon>
        <taxon>Agaricomycetidae</taxon>
        <taxon>Agaricales</taxon>
        <taxon>Marasmiineae</taxon>
        <taxon>Physalacriaceae</taxon>
        <taxon>Cylindrobasidium</taxon>
    </lineage>
</organism>
<dbReference type="Proteomes" id="UP000054007">
    <property type="component" value="Unassembled WGS sequence"/>
</dbReference>
<gene>
    <name evidence="2" type="ORF">CYLTODRAFT_447523</name>
</gene>
<sequence length="434" mass="46863">MPVRVKTLPCSPPPFSFAAYLNDSHSVMLNGVYAVGGKDSQFLPVTTTGSQRQTLPIMFALNSQEDAIAFYHANTFFASETPLCAESVKAVGSSAVGHSSVYTDLVQSKALSFYDELCSTVPVIYVVLEGWAPGIYFDEEQARWAMLNFDRATRSGFALQGGIGGLQAAILCYTSGGMKNNKLSVPGAVQWTHLIPDDQVGGTLSRLTRPHAVGHINLSAVDIPPVNDHNALVYGGKDLIAAEDVYQFQWTKKHVPAPATPAVSPAVSPASLTKRNVELQASTPASPPPQKRVPSMDGIQANDDSPTIVLSSDSSAHLVNSAVRASLVWPSSPASYSSLSSRGPGPSSAYTKTSLRGHYTMLPIPEMVKLYIRAHFEEKDRLEVISMLQEAISYSDDIDVIHGKYSSLPSYFHSAEVFDVALRVYFMAIDEMLA</sequence>
<accession>A0A0D7AUE0</accession>
<dbReference type="EMBL" id="KN880866">
    <property type="protein sequence ID" value="KIY61817.1"/>
    <property type="molecule type" value="Genomic_DNA"/>
</dbReference>
<evidence type="ECO:0000313" key="3">
    <source>
        <dbReference type="Proteomes" id="UP000054007"/>
    </source>
</evidence>
<dbReference type="AlphaFoldDB" id="A0A0D7AUE0"/>
<evidence type="ECO:0000256" key="1">
    <source>
        <dbReference type="SAM" id="MobiDB-lite"/>
    </source>
</evidence>
<reference evidence="2 3" key="1">
    <citation type="journal article" date="2015" name="Fungal Genet. Biol.">
        <title>Evolution of novel wood decay mechanisms in Agaricales revealed by the genome sequences of Fistulina hepatica and Cylindrobasidium torrendii.</title>
        <authorList>
            <person name="Floudas D."/>
            <person name="Held B.W."/>
            <person name="Riley R."/>
            <person name="Nagy L.G."/>
            <person name="Koehler G."/>
            <person name="Ransdell A.S."/>
            <person name="Younus H."/>
            <person name="Chow J."/>
            <person name="Chiniquy J."/>
            <person name="Lipzen A."/>
            <person name="Tritt A."/>
            <person name="Sun H."/>
            <person name="Haridas S."/>
            <person name="LaButti K."/>
            <person name="Ohm R.A."/>
            <person name="Kues U."/>
            <person name="Blanchette R.A."/>
            <person name="Grigoriev I.V."/>
            <person name="Minto R.E."/>
            <person name="Hibbett D.S."/>
        </authorList>
    </citation>
    <scope>NUCLEOTIDE SEQUENCE [LARGE SCALE GENOMIC DNA]</scope>
    <source>
        <strain evidence="2 3">FP15055 ss-10</strain>
    </source>
</reference>
<proteinExistence type="predicted"/>
<feature type="region of interest" description="Disordered" evidence="1">
    <location>
        <begin position="279"/>
        <end position="307"/>
    </location>
</feature>
<evidence type="ECO:0000313" key="2">
    <source>
        <dbReference type="EMBL" id="KIY61817.1"/>
    </source>
</evidence>
<keyword evidence="3" id="KW-1185">Reference proteome</keyword>